<reference evidence="4" key="1">
    <citation type="journal article" date="2020" name="Nat. Commun.">
        <title>Genome assembly of wild tea tree DASZ reveals pedigree and selection history of tea varieties.</title>
        <authorList>
            <person name="Zhang W."/>
            <person name="Zhang Y."/>
            <person name="Qiu H."/>
            <person name="Guo Y."/>
            <person name="Wan H."/>
            <person name="Zhang X."/>
            <person name="Scossa F."/>
            <person name="Alseekh S."/>
            <person name="Zhang Q."/>
            <person name="Wang P."/>
            <person name="Xu L."/>
            <person name="Schmidt M.H."/>
            <person name="Jia X."/>
            <person name="Li D."/>
            <person name="Zhu A."/>
            <person name="Guo F."/>
            <person name="Chen W."/>
            <person name="Ni D."/>
            <person name="Usadel B."/>
            <person name="Fernie A.R."/>
            <person name="Wen W."/>
        </authorList>
    </citation>
    <scope>NUCLEOTIDE SEQUENCE [LARGE SCALE GENOMIC DNA]</scope>
    <source>
        <strain evidence="4">cv. G240</strain>
    </source>
</reference>
<protein>
    <recommendedName>
        <fullName evidence="2">Alpha/beta hydrolase fold-3 domain-containing protein</fullName>
    </recommendedName>
</protein>
<dbReference type="InterPro" id="IPR013094">
    <property type="entry name" value="AB_hydrolase_3"/>
</dbReference>
<dbReference type="Proteomes" id="UP000593564">
    <property type="component" value="Unassembled WGS sequence"/>
</dbReference>
<keyword evidence="4" id="KW-1185">Reference proteome</keyword>
<comment type="similarity">
    <text evidence="1">Belongs to the 'GDXG' lipolytic enzyme family.</text>
</comment>
<dbReference type="InterPro" id="IPR029058">
    <property type="entry name" value="AB_hydrolase_fold"/>
</dbReference>
<accession>A0A7J7GQX4</accession>
<evidence type="ECO:0000313" key="3">
    <source>
        <dbReference type="EMBL" id="KAF5942867.1"/>
    </source>
</evidence>
<dbReference type="PANTHER" id="PTHR23024">
    <property type="entry name" value="ARYLACETAMIDE DEACETYLASE"/>
    <property type="match status" value="1"/>
</dbReference>
<name>A0A7J7GQX4_CAMSI</name>
<sequence length="332" mass="36929">MNSSSKREVSHEVPPYLRVYKDGTIERLFGNEVAPAGFDLQTGVVSKDILIIPETGVSARLYRPPSVTPTHNQNQNHNHNHNKLPLVIYFHGGAFFISSISDPKYHNSLNILVAKANIILVSIDYRRAPEHPLPAAFHDSWASLQWVHSHVSGAGTEAWLSDNVDFGRVFLAGDSCGSSIAHHLAIRVWPSNPVEGGLKILGIIMIHPYFWGEEPIGSEAKNPVRKAMVDGWWRFVCPSDRGNDDPLINPVADGAPSLSGLACDRVLVCVAEKDILRDRGRLYYESLVKSEWLGKAEFVEIQGEDHVFHIIDPNCEKALKMIQCLASFINQE</sequence>
<dbReference type="EMBL" id="JACBKZ010000009">
    <property type="protein sequence ID" value="KAF5942867.1"/>
    <property type="molecule type" value="Genomic_DNA"/>
</dbReference>
<proteinExistence type="inferred from homology"/>
<dbReference type="Gene3D" id="3.40.50.1820">
    <property type="entry name" value="alpha/beta hydrolase"/>
    <property type="match status" value="1"/>
</dbReference>
<evidence type="ECO:0000256" key="1">
    <source>
        <dbReference type="ARBA" id="ARBA00010515"/>
    </source>
</evidence>
<evidence type="ECO:0000313" key="4">
    <source>
        <dbReference type="Proteomes" id="UP000593564"/>
    </source>
</evidence>
<dbReference type="Pfam" id="PF07859">
    <property type="entry name" value="Abhydrolase_3"/>
    <property type="match status" value="1"/>
</dbReference>
<evidence type="ECO:0000259" key="2">
    <source>
        <dbReference type="Pfam" id="PF07859"/>
    </source>
</evidence>
<dbReference type="SUPFAM" id="SSF53474">
    <property type="entry name" value="alpha/beta-Hydrolases"/>
    <property type="match status" value="1"/>
</dbReference>
<dbReference type="InterPro" id="IPR050466">
    <property type="entry name" value="Carboxylest/Gibb_receptor"/>
</dbReference>
<gene>
    <name evidence="3" type="ORF">HYC85_020509</name>
</gene>
<dbReference type="GO" id="GO:0016787">
    <property type="term" value="F:hydrolase activity"/>
    <property type="evidence" value="ECO:0007669"/>
    <property type="project" value="InterPro"/>
</dbReference>
<feature type="domain" description="Alpha/beta hydrolase fold-3" evidence="2">
    <location>
        <begin position="87"/>
        <end position="309"/>
    </location>
</feature>
<dbReference type="PANTHER" id="PTHR23024:SF577">
    <property type="entry name" value="CARBOXYLESTERASE 2-RELATED"/>
    <property type="match status" value="1"/>
</dbReference>
<comment type="caution">
    <text evidence="3">The sequence shown here is derived from an EMBL/GenBank/DDBJ whole genome shotgun (WGS) entry which is preliminary data.</text>
</comment>
<dbReference type="AlphaFoldDB" id="A0A7J7GQX4"/>
<reference evidence="3 4" key="2">
    <citation type="submission" date="2020-07" db="EMBL/GenBank/DDBJ databases">
        <title>Genome assembly of wild tea tree DASZ reveals pedigree and selection history of tea varieties.</title>
        <authorList>
            <person name="Zhang W."/>
        </authorList>
    </citation>
    <scope>NUCLEOTIDE SEQUENCE [LARGE SCALE GENOMIC DNA]</scope>
    <source>
        <strain evidence="4">cv. G240</strain>
        <tissue evidence="3">Leaf</tissue>
    </source>
</reference>
<organism evidence="3 4">
    <name type="scientific">Camellia sinensis</name>
    <name type="common">Tea plant</name>
    <name type="synonym">Thea sinensis</name>
    <dbReference type="NCBI Taxonomy" id="4442"/>
    <lineage>
        <taxon>Eukaryota</taxon>
        <taxon>Viridiplantae</taxon>
        <taxon>Streptophyta</taxon>
        <taxon>Embryophyta</taxon>
        <taxon>Tracheophyta</taxon>
        <taxon>Spermatophyta</taxon>
        <taxon>Magnoliopsida</taxon>
        <taxon>eudicotyledons</taxon>
        <taxon>Gunneridae</taxon>
        <taxon>Pentapetalae</taxon>
        <taxon>asterids</taxon>
        <taxon>Ericales</taxon>
        <taxon>Theaceae</taxon>
        <taxon>Camellia</taxon>
    </lineage>
</organism>